<dbReference type="EMBL" id="LR796254">
    <property type="protein sequence ID" value="CAB4131935.1"/>
    <property type="molecule type" value="Genomic_DNA"/>
</dbReference>
<name>A0A6J5LD80_9CAUD</name>
<reference evidence="1" key="1">
    <citation type="submission" date="2020-04" db="EMBL/GenBank/DDBJ databases">
        <authorList>
            <person name="Chiriac C."/>
            <person name="Salcher M."/>
            <person name="Ghai R."/>
            <person name="Kavagutti S V."/>
        </authorList>
    </citation>
    <scope>NUCLEOTIDE SEQUENCE</scope>
</reference>
<accession>A0A6J5LD80</accession>
<gene>
    <name evidence="1" type="ORF">UFOVP135_26</name>
</gene>
<protein>
    <submittedName>
        <fullName evidence="1">Uncharacterized protein</fullName>
    </submittedName>
</protein>
<evidence type="ECO:0000313" key="1">
    <source>
        <dbReference type="EMBL" id="CAB4131935.1"/>
    </source>
</evidence>
<organism evidence="1">
    <name type="scientific">uncultured Caudovirales phage</name>
    <dbReference type="NCBI Taxonomy" id="2100421"/>
    <lineage>
        <taxon>Viruses</taxon>
        <taxon>Duplodnaviria</taxon>
        <taxon>Heunggongvirae</taxon>
        <taxon>Uroviricota</taxon>
        <taxon>Caudoviricetes</taxon>
        <taxon>Peduoviridae</taxon>
        <taxon>Maltschvirus</taxon>
        <taxon>Maltschvirus maltsch</taxon>
    </lineage>
</organism>
<sequence length="110" mass="12484">MSYRSRWDNGSWNVICDVCGRQYKNYELQMRWDGLMVCSGDWEIRQPQDFVHGVADKQAPPFTRPEQSDHFIFGSTNQSDSVGITEAYVLKVHSSPAALNGSAINSLRLN</sequence>
<proteinExistence type="predicted"/>